<accession>A0ABP7EIA4</accession>
<dbReference type="Proteomes" id="UP001500920">
    <property type="component" value="Unassembled WGS sequence"/>
</dbReference>
<sequence length="125" mass="14498">MELNSDVNEVLRFIFVGFINTINYYVFYILLITMGAPYLAAHLIGFAVAFIISYFLNCRYVYKVRPTLAKFLKFPLSQVFNIGLQTALLYLFVESFGWPEPFAPLPVLIITVPLTYIITRWILKD</sequence>
<keyword evidence="5 6" id="KW-0472">Membrane</keyword>
<evidence type="ECO:0000313" key="9">
    <source>
        <dbReference type="Proteomes" id="UP001500920"/>
    </source>
</evidence>
<evidence type="ECO:0000256" key="6">
    <source>
        <dbReference type="SAM" id="Phobius"/>
    </source>
</evidence>
<dbReference type="Pfam" id="PF04138">
    <property type="entry name" value="GtrA_DPMS_TM"/>
    <property type="match status" value="1"/>
</dbReference>
<evidence type="ECO:0000313" key="8">
    <source>
        <dbReference type="EMBL" id="GAA3719006.1"/>
    </source>
</evidence>
<comment type="similarity">
    <text evidence="2">Belongs to the GtrA family.</text>
</comment>
<feature type="transmembrane region" description="Helical" evidence="6">
    <location>
        <begin position="105"/>
        <end position="123"/>
    </location>
</feature>
<name>A0ABP7EIA4_9STAP</name>
<dbReference type="InterPro" id="IPR007267">
    <property type="entry name" value="GtrA_DPMS_TM"/>
</dbReference>
<feature type="transmembrane region" description="Helical" evidence="6">
    <location>
        <begin position="39"/>
        <end position="62"/>
    </location>
</feature>
<evidence type="ECO:0000259" key="7">
    <source>
        <dbReference type="Pfam" id="PF04138"/>
    </source>
</evidence>
<reference evidence="9" key="1">
    <citation type="journal article" date="2019" name="Int. J. Syst. Evol. Microbiol.">
        <title>The Global Catalogue of Microorganisms (GCM) 10K type strain sequencing project: providing services to taxonomists for standard genome sequencing and annotation.</title>
        <authorList>
            <consortium name="The Broad Institute Genomics Platform"/>
            <consortium name="The Broad Institute Genome Sequencing Center for Infectious Disease"/>
            <person name="Wu L."/>
            <person name="Ma J."/>
        </authorList>
    </citation>
    <scope>NUCLEOTIDE SEQUENCE [LARGE SCALE GENOMIC DNA]</scope>
    <source>
        <strain evidence="9">JCM 16981</strain>
    </source>
</reference>
<comment type="subcellular location">
    <subcellularLocation>
        <location evidence="1">Membrane</location>
        <topology evidence="1">Multi-pass membrane protein</topology>
    </subcellularLocation>
</comment>
<feature type="transmembrane region" description="Helical" evidence="6">
    <location>
        <begin position="12"/>
        <end position="33"/>
    </location>
</feature>
<dbReference type="RefSeq" id="WP_344701364.1">
    <property type="nucleotide sequence ID" value="NZ_BAABCK010000013.1"/>
</dbReference>
<dbReference type="PANTHER" id="PTHR38459:SF1">
    <property type="entry name" value="PROPHAGE BACTOPRENOL-LINKED GLUCOSE TRANSLOCASE HOMOLOG"/>
    <property type="match status" value="1"/>
</dbReference>
<dbReference type="InterPro" id="IPR051401">
    <property type="entry name" value="GtrA_CellWall_Glycosyl"/>
</dbReference>
<organism evidence="8 9">
    <name type="scientific">Salinicoccus jeotgali</name>
    <dbReference type="NCBI Taxonomy" id="381634"/>
    <lineage>
        <taxon>Bacteria</taxon>
        <taxon>Bacillati</taxon>
        <taxon>Bacillota</taxon>
        <taxon>Bacilli</taxon>
        <taxon>Bacillales</taxon>
        <taxon>Staphylococcaceae</taxon>
        <taxon>Salinicoccus</taxon>
    </lineage>
</organism>
<protein>
    <submittedName>
        <fullName evidence="8">Flippase GtxA</fullName>
    </submittedName>
</protein>
<dbReference type="EMBL" id="BAABCK010000013">
    <property type="protein sequence ID" value="GAA3719006.1"/>
    <property type="molecule type" value="Genomic_DNA"/>
</dbReference>
<evidence type="ECO:0000256" key="2">
    <source>
        <dbReference type="ARBA" id="ARBA00009399"/>
    </source>
</evidence>
<gene>
    <name evidence="8" type="primary">gtxA</name>
    <name evidence="8" type="ORF">GCM10022378_06490</name>
</gene>
<feature type="domain" description="GtrA/DPMS transmembrane" evidence="7">
    <location>
        <begin position="12"/>
        <end position="122"/>
    </location>
</feature>
<comment type="caution">
    <text evidence="8">The sequence shown here is derived from an EMBL/GenBank/DDBJ whole genome shotgun (WGS) entry which is preliminary data.</text>
</comment>
<evidence type="ECO:0000256" key="3">
    <source>
        <dbReference type="ARBA" id="ARBA00022692"/>
    </source>
</evidence>
<evidence type="ECO:0000256" key="4">
    <source>
        <dbReference type="ARBA" id="ARBA00022989"/>
    </source>
</evidence>
<keyword evidence="9" id="KW-1185">Reference proteome</keyword>
<feature type="transmembrane region" description="Helical" evidence="6">
    <location>
        <begin position="74"/>
        <end position="93"/>
    </location>
</feature>
<keyword evidence="3 6" id="KW-0812">Transmembrane</keyword>
<proteinExistence type="inferred from homology"/>
<dbReference type="PANTHER" id="PTHR38459">
    <property type="entry name" value="PROPHAGE BACTOPRENOL-LINKED GLUCOSE TRANSLOCASE HOMOLOG"/>
    <property type="match status" value="1"/>
</dbReference>
<keyword evidence="4 6" id="KW-1133">Transmembrane helix</keyword>
<evidence type="ECO:0000256" key="1">
    <source>
        <dbReference type="ARBA" id="ARBA00004141"/>
    </source>
</evidence>
<evidence type="ECO:0000256" key="5">
    <source>
        <dbReference type="ARBA" id="ARBA00023136"/>
    </source>
</evidence>